<dbReference type="PROSITE" id="PS51193">
    <property type="entry name" value="HELICASE_ATP_BIND_2"/>
    <property type="match status" value="1"/>
</dbReference>
<evidence type="ECO:0000256" key="4">
    <source>
        <dbReference type="ARBA" id="ARBA00038058"/>
    </source>
</evidence>
<dbReference type="SMART" id="SM00491">
    <property type="entry name" value="HELICc2"/>
    <property type="match status" value="1"/>
</dbReference>
<dbReference type="InterPro" id="IPR014013">
    <property type="entry name" value="Helic_SF1/SF2_ATP-bd_DinG/Rad3"/>
</dbReference>
<keyword evidence="2" id="KW-0378">Hydrolase</keyword>
<dbReference type="InterPro" id="IPR006555">
    <property type="entry name" value="ATP-dep_Helicase_C"/>
</dbReference>
<dbReference type="InterPro" id="IPR011545">
    <property type="entry name" value="DEAD/DEAH_box_helicase_dom"/>
</dbReference>
<dbReference type="STRING" id="1484693.RS694_11395"/>
<dbReference type="GO" id="GO:0005524">
    <property type="term" value="F:ATP binding"/>
    <property type="evidence" value="ECO:0007669"/>
    <property type="project" value="UniProtKB-KW"/>
</dbReference>
<name>A0A1P8KAN1_9BURK</name>
<dbReference type="AlphaFoldDB" id="A0A1P8KAN1"/>
<dbReference type="GO" id="GO:0003676">
    <property type="term" value="F:nucleic acid binding"/>
    <property type="evidence" value="ECO:0007669"/>
    <property type="project" value="InterPro"/>
</dbReference>
<feature type="domain" description="Helicase ATP-binding" evidence="5">
    <location>
        <begin position="16"/>
        <end position="292"/>
    </location>
</feature>
<dbReference type="KEGG" id="rsb:RS694_11395"/>
<comment type="similarity">
    <text evidence="4">Belongs to the helicase family. DinG subfamily.</text>
</comment>
<protein>
    <submittedName>
        <fullName evidence="6">Helicase</fullName>
    </submittedName>
</protein>
<evidence type="ECO:0000313" key="6">
    <source>
        <dbReference type="EMBL" id="APW43074.1"/>
    </source>
</evidence>
<keyword evidence="6" id="KW-0347">Helicase</keyword>
<evidence type="ECO:0000256" key="1">
    <source>
        <dbReference type="ARBA" id="ARBA00022741"/>
    </source>
</evidence>
<keyword evidence="3" id="KW-0067">ATP-binding</keyword>
<dbReference type="eggNOG" id="COG1199">
    <property type="taxonomic scope" value="Bacteria"/>
</dbReference>
<evidence type="ECO:0000313" key="7">
    <source>
        <dbReference type="Proteomes" id="UP000186110"/>
    </source>
</evidence>
<keyword evidence="1" id="KW-0547">Nucleotide-binding</keyword>
<dbReference type="GO" id="GO:0006281">
    <property type="term" value="P:DNA repair"/>
    <property type="evidence" value="ECO:0007669"/>
    <property type="project" value="TreeGrafter"/>
</dbReference>
<dbReference type="InterPro" id="IPR045028">
    <property type="entry name" value="DinG/Rad3-like"/>
</dbReference>
<proteinExistence type="inferred from homology"/>
<sequence length="673" mass="71976">MALQEAVGRVFDSDGLLAQAVDEFKPRAGQTAMAMAVAQTMEHGGALVVEAGTGVGKTFAYLIPALLSGERALVSTATKALQDQLFGRDIPRLLKVLGLPLRVALLKGRSSYLCLHRMESARQSLFGNEAVALRHIAQVEAWSLVTRSGDLAEIPALDERSPVIPLVTSTRENCLGSRCPQASACHVNLARREAMAADVVVINHHLFFADLNVRESGVAELLPSVTSVVFDEAHQLNEIGVQFLGRQMGSGQLAGFSRDLAARGSQLALGVADWRALVESLEASIAALHQLCGSGARPGRRGWSLESPQGVDAQVWQQALDGMGTALAAAQEVLTHVAEMSPELALLRDRADSLLESLREFAQPVPAGVVRWMDVDQHFRWVQTPLDISQAMQARVLGLAVGDHGRKSWIFTSATLGHDAKMSLFVESCGLQGAQVLQVASPFDHAAQAALYIPRNFPKPNEASHSACVAALVADAATAIGGRTLVLTTTLRAMRAIGDALRQYFSGDAGLDVLVQGQSPKRELVERFSSAGTDGSKGCILVASASFWEGIDIPGDALQMVVIDKLPFAPPDDPLVQARAQQLESDGKNPFQHYHVPQAAIALKQGAGRLIRRETDRGLLVVCDVRLAQMGYGKKILAALPPMTRLETEDEFHAALLSLTRPSTTGRSPTSGP</sequence>
<evidence type="ECO:0000256" key="2">
    <source>
        <dbReference type="ARBA" id="ARBA00022801"/>
    </source>
</evidence>
<organism evidence="6 7">
    <name type="scientific">Rhodoferax saidenbachensis</name>
    <dbReference type="NCBI Taxonomy" id="1484693"/>
    <lineage>
        <taxon>Bacteria</taxon>
        <taxon>Pseudomonadati</taxon>
        <taxon>Pseudomonadota</taxon>
        <taxon>Betaproteobacteria</taxon>
        <taxon>Burkholderiales</taxon>
        <taxon>Comamonadaceae</taxon>
        <taxon>Rhodoferax</taxon>
    </lineage>
</organism>
<dbReference type="RefSeq" id="WP_029706954.1">
    <property type="nucleotide sequence ID" value="NZ_CP019239.1"/>
</dbReference>
<accession>A0A1P8KAN1</accession>
<gene>
    <name evidence="6" type="ORF">RS694_11395</name>
</gene>
<dbReference type="Pfam" id="PF00270">
    <property type="entry name" value="DEAD"/>
    <property type="match status" value="1"/>
</dbReference>
<keyword evidence="7" id="KW-1185">Reference proteome</keyword>
<evidence type="ECO:0000256" key="3">
    <source>
        <dbReference type="ARBA" id="ARBA00022840"/>
    </source>
</evidence>
<dbReference type="GO" id="GO:0003678">
    <property type="term" value="F:DNA helicase activity"/>
    <property type="evidence" value="ECO:0007669"/>
    <property type="project" value="TreeGrafter"/>
</dbReference>
<reference evidence="6 7" key="1">
    <citation type="submission" date="2017-01" db="EMBL/GenBank/DDBJ databases">
        <authorList>
            <person name="Mah S.A."/>
            <person name="Swanson W.J."/>
            <person name="Moy G.W."/>
            <person name="Vacquier V.D."/>
        </authorList>
    </citation>
    <scope>NUCLEOTIDE SEQUENCE [LARGE SCALE GENOMIC DNA]</scope>
    <source>
        <strain evidence="6 7">DSM 22694</strain>
    </source>
</reference>
<dbReference type="GO" id="GO:0016818">
    <property type="term" value="F:hydrolase activity, acting on acid anhydrides, in phosphorus-containing anhydrides"/>
    <property type="evidence" value="ECO:0007669"/>
    <property type="project" value="InterPro"/>
</dbReference>
<dbReference type="PANTHER" id="PTHR11472:SF34">
    <property type="entry name" value="REGULATOR OF TELOMERE ELONGATION HELICASE 1"/>
    <property type="match status" value="1"/>
</dbReference>
<evidence type="ECO:0000259" key="5">
    <source>
        <dbReference type="PROSITE" id="PS51193"/>
    </source>
</evidence>
<dbReference type="Pfam" id="PF13307">
    <property type="entry name" value="Helicase_C_2"/>
    <property type="match status" value="1"/>
</dbReference>
<dbReference type="PANTHER" id="PTHR11472">
    <property type="entry name" value="DNA REPAIR DEAD HELICASE RAD3/XP-D SUBFAMILY MEMBER"/>
    <property type="match status" value="1"/>
</dbReference>
<dbReference type="SUPFAM" id="SSF52540">
    <property type="entry name" value="P-loop containing nucleoside triphosphate hydrolases"/>
    <property type="match status" value="2"/>
</dbReference>
<dbReference type="Proteomes" id="UP000186110">
    <property type="component" value="Chromosome"/>
</dbReference>
<dbReference type="InterPro" id="IPR027417">
    <property type="entry name" value="P-loop_NTPase"/>
</dbReference>
<dbReference type="EMBL" id="CP019239">
    <property type="protein sequence ID" value="APW43074.1"/>
    <property type="molecule type" value="Genomic_DNA"/>
</dbReference>
<dbReference type="Gene3D" id="3.40.50.300">
    <property type="entry name" value="P-loop containing nucleotide triphosphate hydrolases"/>
    <property type="match status" value="2"/>
</dbReference>